<organism evidence="2 3">
    <name type="scientific">Streptomyces alkaliphilus</name>
    <dbReference type="NCBI Taxonomy" id="1472722"/>
    <lineage>
        <taxon>Bacteria</taxon>
        <taxon>Bacillati</taxon>
        <taxon>Actinomycetota</taxon>
        <taxon>Actinomycetes</taxon>
        <taxon>Kitasatosporales</taxon>
        <taxon>Streptomycetaceae</taxon>
        <taxon>Streptomyces</taxon>
    </lineage>
</organism>
<evidence type="ECO:0000313" key="2">
    <source>
        <dbReference type="EMBL" id="MBB0245788.1"/>
    </source>
</evidence>
<gene>
    <name evidence="2" type="ORF">FNQ90_17165</name>
</gene>
<protein>
    <recommendedName>
        <fullName evidence="4">DUF4034 domain-containing protein</fullName>
    </recommendedName>
</protein>
<comment type="caution">
    <text evidence="2">The sequence shown here is derived from an EMBL/GenBank/DDBJ whole genome shotgun (WGS) entry which is preliminary data.</text>
</comment>
<dbReference type="EMBL" id="VKHT01000608">
    <property type="protein sequence ID" value="MBB0245788.1"/>
    <property type="molecule type" value="Genomic_DNA"/>
</dbReference>
<accession>A0A7W3Y2Q3</accession>
<evidence type="ECO:0000313" key="3">
    <source>
        <dbReference type="Proteomes" id="UP000538929"/>
    </source>
</evidence>
<evidence type="ECO:0008006" key="4">
    <source>
        <dbReference type="Google" id="ProtNLM"/>
    </source>
</evidence>
<feature type="region of interest" description="Disordered" evidence="1">
    <location>
        <begin position="37"/>
        <end position="60"/>
    </location>
</feature>
<sequence>MVLTIILLILAIPTVAALLWLGGVFVREYVRELRSGDAPEAGDGATEEAPGPSRRAGDLGLLPPELQDTRTAFPLPEEVTDALRAARGGVWKPAATLLGAIGTDWEARSYVSFLLGEIAAVDDGWLRDWEAELPGCADAAVVRARATVILAWKLRGSRRAAHTSAEEFEDFHLVLNRSRADIARAAELNPADPTPHITEIWTALGLGYDHERMERLWAEITARAPHHYEAHFSALQYWCAKWRGSHQKAMEFAGRAAASAPLGSLLTAMPLIAHYERALHEGDTSVEPDRTPEMIARVDAALMDVAAADPDHLRIAEVRHLLAYYLTWQDRQEAAVEQFRLVDGYVGALPWRYEGDHAAEEFCRVRDLAVEAAAEHV</sequence>
<dbReference type="AlphaFoldDB" id="A0A7W3Y2Q3"/>
<dbReference type="Proteomes" id="UP000538929">
    <property type="component" value="Unassembled WGS sequence"/>
</dbReference>
<proteinExistence type="predicted"/>
<reference evidence="3" key="1">
    <citation type="submission" date="2019-10" db="EMBL/GenBank/DDBJ databases">
        <title>Streptomyces sp. nov., a novel actinobacterium isolated from alkaline environment.</title>
        <authorList>
            <person name="Golinska P."/>
        </authorList>
    </citation>
    <scope>NUCLEOTIDE SEQUENCE [LARGE SCALE GENOMIC DNA]</scope>
    <source>
        <strain evidence="3">DSM 42118</strain>
    </source>
</reference>
<evidence type="ECO:0000256" key="1">
    <source>
        <dbReference type="SAM" id="MobiDB-lite"/>
    </source>
</evidence>
<name>A0A7W3Y2Q3_9ACTN</name>
<keyword evidence="3" id="KW-1185">Reference proteome</keyword>